<dbReference type="PANTHER" id="PTHR13789:SF309">
    <property type="entry name" value="PUTATIVE (AFU_ORTHOLOGUE AFUA_6G14510)-RELATED"/>
    <property type="match status" value="1"/>
</dbReference>
<keyword evidence="5" id="KW-1185">Reference proteome</keyword>
<dbReference type="PANTHER" id="PTHR13789">
    <property type="entry name" value="MONOOXYGENASE"/>
    <property type="match status" value="1"/>
</dbReference>
<protein>
    <submittedName>
        <fullName evidence="4">FAD binding domain containing protein</fullName>
    </submittedName>
</protein>
<dbReference type="RefSeq" id="XP_004352534.1">
    <property type="nucleotide sequence ID" value="XM_004352482.1"/>
</dbReference>
<accession>L8HCV6</accession>
<feature type="domain" description="FAD-binding" evidence="3">
    <location>
        <begin position="20"/>
        <end position="356"/>
    </location>
</feature>
<dbReference type="InterPro" id="IPR050493">
    <property type="entry name" value="FAD-dep_Monooxygenase_BioMet"/>
</dbReference>
<dbReference type="Proteomes" id="UP000011083">
    <property type="component" value="Unassembled WGS sequence"/>
</dbReference>
<gene>
    <name evidence="4" type="ORF">ACA1_360930</name>
</gene>
<evidence type="ECO:0000259" key="3">
    <source>
        <dbReference type="Pfam" id="PF01494"/>
    </source>
</evidence>
<dbReference type="PRINTS" id="PR00420">
    <property type="entry name" value="RNGMNOXGNASE"/>
</dbReference>
<keyword evidence="2" id="KW-0503">Monooxygenase</keyword>
<dbReference type="Pfam" id="PF01494">
    <property type="entry name" value="FAD_binding_3"/>
    <property type="match status" value="1"/>
</dbReference>
<dbReference type="GO" id="GO:0071949">
    <property type="term" value="F:FAD binding"/>
    <property type="evidence" value="ECO:0007669"/>
    <property type="project" value="InterPro"/>
</dbReference>
<evidence type="ECO:0000256" key="2">
    <source>
        <dbReference type="ARBA" id="ARBA00023033"/>
    </source>
</evidence>
<dbReference type="Gene3D" id="3.50.50.60">
    <property type="entry name" value="FAD/NAD(P)-binding domain"/>
    <property type="match status" value="1"/>
</dbReference>
<reference evidence="4 5" key="1">
    <citation type="journal article" date="2013" name="Genome Biol.">
        <title>Genome of Acanthamoeba castellanii highlights extensive lateral gene transfer and early evolution of tyrosine kinase signaling.</title>
        <authorList>
            <person name="Clarke M."/>
            <person name="Lohan A.J."/>
            <person name="Liu B."/>
            <person name="Lagkouvardos I."/>
            <person name="Roy S."/>
            <person name="Zafar N."/>
            <person name="Bertelli C."/>
            <person name="Schilde C."/>
            <person name="Kianianmomeni A."/>
            <person name="Burglin T.R."/>
            <person name="Frech C."/>
            <person name="Turcotte B."/>
            <person name="Kopec K.O."/>
            <person name="Synnott J.M."/>
            <person name="Choo C."/>
            <person name="Paponov I."/>
            <person name="Finkler A."/>
            <person name="Soon Heng Tan C."/>
            <person name="Hutchins A.P."/>
            <person name="Weinmeier T."/>
            <person name="Rattei T."/>
            <person name="Chu J.S."/>
            <person name="Gimenez G."/>
            <person name="Irimia M."/>
            <person name="Rigden D.J."/>
            <person name="Fitzpatrick D.A."/>
            <person name="Lorenzo-Morales J."/>
            <person name="Bateman A."/>
            <person name="Chiu C.H."/>
            <person name="Tang P."/>
            <person name="Hegemann P."/>
            <person name="Fromm H."/>
            <person name="Raoult D."/>
            <person name="Greub G."/>
            <person name="Miranda-Saavedra D."/>
            <person name="Chen N."/>
            <person name="Nash P."/>
            <person name="Ginger M.L."/>
            <person name="Horn M."/>
            <person name="Schaap P."/>
            <person name="Caler L."/>
            <person name="Loftus B."/>
        </authorList>
    </citation>
    <scope>NUCLEOTIDE SEQUENCE [LARGE SCALE GENOMIC DNA]</scope>
    <source>
        <strain evidence="4 5">Neff</strain>
    </source>
</reference>
<dbReference type="InterPro" id="IPR002938">
    <property type="entry name" value="FAD-bd"/>
</dbReference>
<proteinExistence type="predicted"/>
<sequence length="471" mass="50877">MISSTSTSTTTTEGAQAPHAIIIGAGIAGCSLALFLKRAGITSTIYEAYPREHASQGTGGGLQIAPNGMHVLHHLGLADALKACGWVSPAYAFHNQYGKRLAVLPTDPHQPAVFVARAALHEVLVGAVKQEGINIEFGKRLVDLSGFRDDDDYGQNDGRVTATFDDGSSASGDLVVGADGVHSRTRAIVLGDEDPKPQFLGLMYATGFVETDEPVPEDTANILCGQTGGTLGYTRIRGDNPRLALWWRNMNVRDWWPEGAAVPTRDELYAIDIDELKARVLNMPGGWSPLAQRLVADTRHIVRGAVHDLPPLPRWYQGRAVLVGDAAHAVSPHSAQGACMALEDAMYLAKVLRLAMATTTTATGTSTRGLFPAAFRAYQNGRKARVEAVAVGGRQRGEPRPVQEGEQPAGSIQQWIKEAMLVVIFNFVVPPALQTTFSYRLEWDDCDSLDGVTEAQKISSSWSWPWWNSAQ</sequence>
<organism evidence="4 5">
    <name type="scientific">Acanthamoeba castellanii (strain ATCC 30010 / Neff)</name>
    <dbReference type="NCBI Taxonomy" id="1257118"/>
    <lineage>
        <taxon>Eukaryota</taxon>
        <taxon>Amoebozoa</taxon>
        <taxon>Discosea</taxon>
        <taxon>Longamoebia</taxon>
        <taxon>Centramoebida</taxon>
        <taxon>Acanthamoebidae</taxon>
        <taxon>Acanthamoeba</taxon>
    </lineage>
</organism>
<dbReference type="InterPro" id="IPR036188">
    <property type="entry name" value="FAD/NAD-bd_sf"/>
</dbReference>
<keyword evidence="1" id="KW-0560">Oxidoreductase</keyword>
<dbReference type="VEuPathDB" id="AmoebaDB:ACA1_360930"/>
<dbReference type="EMBL" id="KB007867">
    <property type="protein sequence ID" value="ELR23057.1"/>
    <property type="molecule type" value="Genomic_DNA"/>
</dbReference>
<dbReference type="STRING" id="1257118.L8HCV6"/>
<dbReference type="GeneID" id="14924027"/>
<evidence type="ECO:0000313" key="4">
    <source>
        <dbReference type="EMBL" id="ELR23057.1"/>
    </source>
</evidence>
<dbReference type="GO" id="GO:0004497">
    <property type="term" value="F:monooxygenase activity"/>
    <property type="evidence" value="ECO:0007669"/>
    <property type="project" value="UniProtKB-KW"/>
</dbReference>
<dbReference type="KEGG" id="acan:ACA1_360930"/>
<dbReference type="OrthoDB" id="15811at2759"/>
<evidence type="ECO:0000313" key="5">
    <source>
        <dbReference type="Proteomes" id="UP000011083"/>
    </source>
</evidence>
<dbReference type="AlphaFoldDB" id="L8HCV6"/>
<dbReference type="OMA" id="LDRPTSW"/>
<name>L8HCV6_ACACF</name>
<dbReference type="SUPFAM" id="SSF51905">
    <property type="entry name" value="FAD/NAD(P)-binding domain"/>
    <property type="match status" value="1"/>
</dbReference>
<evidence type="ECO:0000256" key="1">
    <source>
        <dbReference type="ARBA" id="ARBA00023002"/>
    </source>
</evidence>